<proteinExistence type="predicted"/>
<reference evidence="1 2" key="1">
    <citation type="journal article" date="2019" name="Commun. Biol.">
        <title>The bagworm genome reveals a unique fibroin gene that provides high tensile strength.</title>
        <authorList>
            <person name="Kono N."/>
            <person name="Nakamura H."/>
            <person name="Ohtoshi R."/>
            <person name="Tomita M."/>
            <person name="Numata K."/>
            <person name="Arakawa K."/>
        </authorList>
    </citation>
    <scope>NUCLEOTIDE SEQUENCE [LARGE SCALE GENOMIC DNA]</scope>
</reference>
<sequence>MHLLRAVGSQLIAYEEMHVQIEAILNSRPLSAMGCDPSEPLALTPAHFLTLRRSRLYPHRTFHMKMSTFSNGSAPKELLTTDLCNHSESVGRLNISIHCKLDINGLNPLDR</sequence>
<gene>
    <name evidence="1" type="ORF">EVAR_60879_1</name>
</gene>
<evidence type="ECO:0000313" key="1">
    <source>
        <dbReference type="EMBL" id="GBP74952.1"/>
    </source>
</evidence>
<organism evidence="1 2">
    <name type="scientific">Eumeta variegata</name>
    <name type="common">Bagworm moth</name>
    <name type="synonym">Eumeta japonica</name>
    <dbReference type="NCBI Taxonomy" id="151549"/>
    <lineage>
        <taxon>Eukaryota</taxon>
        <taxon>Metazoa</taxon>
        <taxon>Ecdysozoa</taxon>
        <taxon>Arthropoda</taxon>
        <taxon>Hexapoda</taxon>
        <taxon>Insecta</taxon>
        <taxon>Pterygota</taxon>
        <taxon>Neoptera</taxon>
        <taxon>Endopterygota</taxon>
        <taxon>Lepidoptera</taxon>
        <taxon>Glossata</taxon>
        <taxon>Ditrysia</taxon>
        <taxon>Tineoidea</taxon>
        <taxon>Psychidae</taxon>
        <taxon>Oiketicinae</taxon>
        <taxon>Eumeta</taxon>
    </lineage>
</organism>
<dbReference type="AlphaFoldDB" id="A0A4C1YJF7"/>
<dbReference type="OrthoDB" id="8194935at2759"/>
<dbReference type="Proteomes" id="UP000299102">
    <property type="component" value="Unassembled WGS sequence"/>
</dbReference>
<comment type="caution">
    <text evidence="1">The sequence shown here is derived from an EMBL/GenBank/DDBJ whole genome shotgun (WGS) entry which is preliminary data.</text>
</comment>
<accession>A0A4C1YJF7</accession>
<protein>
    <submittedName>
        <fullName evidence="1">Uncharacterized protein</fullName>
    </submittedName>
</protein>
<evidence type="ECO:0000313" key="2">
    <source>
        <dbReference type="Proteomes" id="UP000299102"/>
    </source>
</evidence>
<dbReference type="EMBL" id="BGZK01001230">
    <property type="protein sequence ID" value="GBP74952.1"/>
    <property type="molecule type" value="Genomic_DNA"/>
</dbReference>
<name>A0A4C1YJF7_EUMVA</name>
<keyword evidence="2" id="KW-1185">Reference proteome</keyword>